<dbReference type="AlphaFoldDB" id="A0A6C1E165"/>
<accession>A0A6C1E165</accession>
<name>A0A6C1E165_SACPS</name>
<evidence type="ECO:0000313" key="6">
    <source>
        <dbReference type="EMBL" id="QID83076.1"/>
    </source>
</evidence>
<dbReference type="Pfam" id="PF17068">
    <property type="entry name" value="RRG8"/>
    <property type="match status" value="1"/>
</dbReference>
<comment type="similarity">
    <text evidence="3">Belongs to the RRG8 family.</text>
</comment>
<dbReference type="OrthoDB" id="4035333at2759"/>
<protein>
    <recommendedName>
        <fullName evidence="4">Required for respiratory growth protein 8, mitochondrial</fullName>
    </recommendedName>
</protein>
<gene>
    <name evidence="6" type="primary">RRG8_1</name>
    <name evidence="6" type="ORF">GRS66_005516</name>
</gene>
<dbReference type="Proteomes" id="UP000501346">
    <property type="component" value="Chromosome ScXVI"/>
</dbReference>
<evidence type="ECO:0000313" key="7">
    <source>
        <dbReference type="Proteomes" id="UP000501346"/>
    </source>
</evidence>
<organism evidence="6 7">
    <name type="scientific">Saccharomyces pastorianus</name>
    <name type="common">Lager yeast</name>
    <name type="synonym">Saccharomyces cerevisiae x Saccharomyces eubayanus</name>
    <dbReference type="NCBI Taxonomy" id="27292"/>
    <lineage>
        <taxon>Eukaryota</taxon>
        <taxon>Fungi</taxon>
        <taxon>Dikarya</taxon>
        <taxon>Ascomycota</taxon>
        <taxon>Saccharomycotina</taxon>
        <taxon>Saccharomycetes</taxon>
        <taxon>Saccharomycetales</taxon>
        <taxon>Saccharomycetaceae</taxon>
        <taxon>Saccharomyces</taxon>
    </lineage>
</organism>
<evidence type="ECO:0000256" key="2">
    <source>
        <dbReference type="ARBA" id="ARBA00004173"/>
    </source>
</evidence>
<comment type="subcellular location">
    <subcellularLocation>
        <location evidence="2">Mitochondrion</location>
    </subcellularLocation>
</comment>
<evidence type="ECO:0000256" key="1">
    <source>
        <dbReference type="ARBA" id="ARBA00003548"/>
    </source>
</evidence>
<reference evidence="6 7" key="1">
    <citation type="journal article" date="2019" name="BMC Genomics">
        <title>Chromosome level assembly and comparative genome analysis confirm lager-brewing yeasts originated from a single hybridization.</title>
        <authorList>
            <person name="Salazar A.N."/>
            <person name="Gorter de Vries A.R."/>
            <person name="van den Broek M."/>
            <person name="Brouwers N."/>
            <person name="de la Torre Cortes P."/>
            <person name="Kuijpers N.G.A."/>
            <person name="Daran J.G."/>
            <person name="Abeel T."/>
        </authorList>
    </citation>
    <scope>NUCLEOTIDE SEQUENCE [LARGE SCALE GENOMIC DNA]</scope>
    <source>
        <strain evidence="6 7">CBS 1483</strain>
    </source>
</reference>
<dbReference type="EMBL" id="CP048997">
    <property type="protein sequence ID" value="QID83076.1"/>
    <property type="molecule type" value="Genomic_DNA"/>
</dbReference>
<keyword evidence="7" id="KW-1185">Reference proteome</keyword>
<keyword evidence="5" id="KW-0496">Mitochondrion</keyword>
<comment type="function">
    <text evidence="1">Required for respiratory activity and maintenance and expression of the mitochondrial genome.</text>
</comment>
<dbReference type="GO" id="GO:0005739">
    <property type="term" value="C:mitochondrion"/>
    <property type="evidence" value="ECO:0007669"/>
    <property type="project" value="UniProtKB-SubCell"/>
</dbReference>
<evidence type="ECO:0000256" key="3">
    <source>
        <dbReference type="ARBA" id="ARBA00006716"/>
    </source>
</evidence>
<evidence type="ECO:0000256" key="5">
    <source>
        <dbReference type="ARBA" id="ARBA00023128"/>
    </source>
</evidence>
<proteinExistence type="inferred from homology"/>
<dbReference type="InterPro" id="IPR031415">
    <property type="entry name" value="Rrg8"/>
</dbReference>
<evidence type="ECO:0000256" key="4">
    <source>
        <dbReference type="ARBA" id="ARBA00013944"/>
    </source>
</evidence>
<sequence>MGLPKSAYKKLLIDCPMRVINKNCAQRVKDVSPLITNFEKWSDKRKKLYFKDEEEMVGHFHLENFNLKNNLYGRLLASPMRAEKISKLKSCRELLIPLKVVPSTGKDQHADKDKLKLVPTLDYSKSYKSSYVLNSASIVQDNLAAATSWFPISVLQTSTPKSLEVDSSTFITEYNANLHAFIKARLSVIPNVGPSSINRVLLICDKRKTPPIEIQVVSHGKGLPITQSVFNLGYLHEPTLEAIVSKDAVTKGIYLDADNDKDLIKHLYSTLLFQSVN</sequence>